<accession>A0A803LHB2</accession>
<evidence type="ECO:0008006" key="4">
    <source>
        <dbReference type="Google" id="ProtNLM"/>
    </source>
</evidence>
<dbReference type="AlphaFoldDB" id="A0A803LHB2"/>
<dbReference type="Gramene" id="AUR62013359-RA">
    <property type="protein sequence ID" value="AUR62013359-RA:cds"/>
    <property type="gene ID" value="AUR62013359"/>
</dbReference>
<evidence type="ECO:0000256" key="1">
    <source>
        <dbReference type="SAM" id="MobiDB-lite"/>
    </source>
</evidence>
<organism evidence="2 3">
    <name type="scientific">Chenopodium quinoa</name>
    <name type="common">Quinoa</name>
    <dbReference type="NCBI Taxonomy" id="63459"/>
    <lineage>
        <taxon>Eukaryota</taxon>
        <taxon>Viridiplantae</taxon>
        <taxon>Streptophyta</taxon>
        <taxon>Embryophyta</taxon>
        <taxon>Tracheophyta</taxon>
        <taxon>Spermatophyta</taxon>
        <taxon>Magnoliopsida</taxon>
        <taxon>eudicotyledons</taxon>
        <taxon>Gunneridae</taxon>
        <taxon>Pentapetalae</taxon>
        <taxon>Caryophyllales</taxon>
        <taxon>Chenopodiaceae</taxon>
        <taxon>Chenopodioideae</taxon>
        <taxon>Atripliceae</taxon>
        <taxon>Chenopodium</taxon>
    </lineage>
</organism>
<protein>
    <recommendedName>
        <fullName evidence="4">DUF4283 domain-containing protein</fullName>
    </recommendedName>
</protein>
<reference evidence="2" key="2">
    <citation type="submission" date="2021-03" db="UniProtKB">
        <authorList>
            <consortium name="EnsemblPlants"/>
        </authorList>
    </citation>
    <scope>IDENTIFICATION</scope>
</reference>
<feature type="region of interest" description="Disordered" evidence="1">
    <location>
        <begin position="178"/>
        <end position="235"/>
    </location>
</feature>
<proteinExistence type="predicted"/>
<dbReference type="Proteomes" id="UP000596660">
    <property type="component" value="Unplaced"/>
</dbReference>
<name>A0A803LHB2_CHEQI</name>
<dbReference type="EnsemblPlants" id="AUR62013359-RA">
    <property type="protein sequence ID" value="AUR62013359-RA:cds"/>
    <property type="gene ID" value="AUR62013359"/>
</dbReference>
<sequence>MIDTQWLTRGNIVVHRTGCFFFACTNLADVEALLEQHTFVLDGRICNVRRCNRYTVPASANFDFTRLWIRVYGLPLGFLDPEWAVKTLELVELEETLDYDGDGLPEEPEFREFCNHSDYVASRRIHARMEAFEAQGRTVLYDPNNHNFYSNMVEGSQENFNTRNTRVNLIVLAQDFEYNDDSSGDSGNNDNDGADDNDDMDNENNDEGDDDVNDDDDEPPDFNQDDTDDSNSHSD</sequence>
<reference evidence="2" key="1">
    <citation type="journal article" date="2017" name="Nature">
        <title>The genome of Chenopodium quinoa.</title>
        <authorList>
            <person name="Jarvis D.E."/>
            <person name="Ho Y.S."/>
            <person name="Lightfoot D.J."/>
            <person name="Schmoeckel S.M."/>
            <person name="Li B."/>
            <person name="Borm T.J.A."/>
            <person name="Ohyanagi H."/>
            <person name="Mineta K."/>
            <person name="Michell C.T."/>
            <person name="Saber N."/>
            <person name="Kharbatia N.M."/>
            <person name="Rupper R.R."/>
            <person name="Sharp A.R."/>
            <person name="Dally N."/>
            <person name="Boughton B.A."/>
            <person name="Woo Y.H."/>
            <person name="Gao G."/>
            <person name="Schijlen E.G.W.M."/>
            <person name="Guo X."/>
            <person name="Momin A.A."/>
            <person name="Negrao S."/>
            <person name="Al-Babili S."/>
            <person name="Gehring C."/>
            <person name="Roessner U."/>
            <person name="Jung C."/>
            <person name="Murphy K."/>
            <person name="Arold S.T."/>
            <person name="Gojobori T."/>
            <person name="van der Linden C.G."/>
            <person name="van Loo E.N."/>
            <person name="Jellen E.N."/>
            <person name="Maughan P.J."/>
            <person name="Tester M."/>
        </authorList>
    </citation>
    <scope>NUCLEOTIDE SEQUENCE [LARGE SCALE GENOMIC DNA]</scope>
    <source>
        <strain evidence="2">cv. PI 614886</strain>
    </source>
</reference>
<feature type="compositionally biased region" description="Acidic residues" evidence="1">
    <location>
        <begin position="192"/>
        <end position="229"/>
    </location>
</feature>
<keyword evidence="3" id="KW-1185">Reference proteome</keyword>
<evidence type="ECO:0000313" key="3">
    <source>
        <dbReference type="Proteomes" id="UP000596660"/>
    </source>
</evidence>
<evidence type="ECO:0000313" key="2">
    <source>
        <dbReference type="EnsemblPlants" id="AUR62013359-RA:cds"/>
    </source>
</evidence>